<dbReference type="Proteomes" id="UP000800038">
    <property type="component" value="Unassembled WGS sequence"/>
</dbReference>
<keyword evidence="3" id="KW-1185">Reference proteome</keyword>
<accession>A0A6A5SE39</accession>
<dbReference type="SUPFAM" id="SSF48208">
    <property type="entry name" value="Six-hairpin glycosidases"/>
    <property type="match status" value="1"/>
</dbReference>
<sequence length="387" mass="42450">MAHSIISRNQGILTSQTDVSALLQAGFTQKALYQVLQTYMYPNNTLTRAVNAYTAKSVDSVVPVVSNATRDTGYPLDRLSSGNALLRLYEETGEAGYKTALEALRTSIGLQTRNAQGGLLYYVYPGWSYLDGMYSFAPFLTGYAVDYAKKEKTDEEALDRAVEDVMLQLDLLWQHCHVEKSGLLVHGYDDGKTAVWANNSTGASPHVWGRSLGWYSMALVDTMEILSTTDNTSHVLPEKTQKARSYIQARFRELVPAVVAAVDAKTGAWWQVMDMPGREGNYVESSASAMFVYSILKGVRLGYLSGNETSRGTGNIDVATRAYEYMADTFVVHNGNGTLGWNGTVGVCSLNSSASYEYYVGRPIVYNSVLGSAAFVLASLEYERVEG</sequence>
<keyword evidence="2" id="KW-0326">Glycosidase</keyword>
<evidence type="ECO:0000313" key="3">
    <source>
        <dbReference type="Proteomes" id="UP000800038"/>
    </source>
</evidence>
<dbReference type="PANTHER" id="PTHR33886:SF11">
    <property type="entry name" value="WALL GLYCOSYL HYDROLASE YTER, PUTATIVE (AFU_ORTHOLOGUE AFUA_2G14630)-RELATED"/>
    <property type="match status" value="1"/>
</dbReference>
<protein>
    <submittedName>
        <fullName evidence="2">Six-hairpin glycosidase</fullName>
    </submittedName>
</protein>
<evidence type="ECO:0000313" key="2">
    <source>
        <dbReference type="EMBL" id="KAF1937980.1"/>
    </source>
</evidence>
<reference evidence="2" key="1">
    <citation type="journal article" date="2020" name="Stud. Mycol.">
        <title>101 Dothideomycetes genomes: a test case for predicting lifestyles and emergence of pathogens.</title>
        <authorList>
            <person name="Haridas S."/>
            <person name="Albert R."/>
            <person name="Binder M."/>
            <person name="Bloem J."/>
            <person name="Labutti K."/>
            <person name="Salamov A."/>
            <person name="Andreopoulos B."/>
            <person name="Baker S."/>
            <person name="Barry K."/>
            <person name="Bills G."/>
            <person name="Bluhm B."/>
            <person name="Cannon C."/>
            <person name="Castanera R."/>
            <person name="Culley D."/>
            <person name="Daum C."/>
            <person name="Ezra D."/>
            <person name="Gonzalez J."/>
            <person name="Henrissat B."/>
            <person name="Kuo A."/>
            <person name="Liang C."/>
            <person name="Lipzen A."/>
            <person name="Lutzoni F."/>
            <person name="Magnuson J."/>
            <person name="Mondo S."/>
            <person name="Nolan M."/>
            <person name="Ohm R."/>
            <person name="Pangilinan J."/>
            <person name="Park H.-J."/>
            <person name="Ramirez L."/>
            <person name="Alfaro M."/>
            <person name="Sun H."/>
            <person name="Tritt A."/>
            <person name="Yoshinaga Y."/>
            <person name="Zwiers L.-H."/>
            <person name="Turgeon B."/>
            <person name="Goodwin S."/>
            <person name="Spatafora J."/>
            <person name="Crous P."/>
            <person name="Grigoriev I."/>
        </authorList>
    </citation>
    <scope>NUCLEOTIDE SEQUENCE</scope>
    <source>
        <strain evidence="2">CBS 161.51</strain>
    </source>
</reference>
<dbReference type="InterPro" id="IPR008928">
    <property type="entry name" value="6-hairpin_glycosidase_sf"/>
</dbReference>
<dbReference type="Pfam" id="PF07470">
    <property type="entry name" value="Glyco_hydro_88"/>
    <property type="match status" value="1"/>
</dbReference>
<proteinExistence type="predicted"/>
<dbReference type="InterPro" id="IPR010905">
    <property type="entry name" value="Glyco_hydro_88"/>
</dbReference>
<dbReference type="InterPro" id="IPR052043">
    <property type="entry name" value="PolySaccharide_Degr_Enz"/>
</dbReference>
<organism evidence="2 3">
    <name type="scientific">Clathrospora elynae</name>
    <dbReference type="NCBI Taxonomy" id="706981"/>
    <lineage>
        <taxon>Eukaryota</taxon>
        <taxon>Fungi</taxon>
        <taxon>Dikarya</taxon>
        <taxon>Ascomycota</taxon>
        <taxon>Pezizomycotina</taxon>
        <taxon>Dothideomycetes</taxon>
        <taxon>Pleosporomycetidae</taxon>
        <taxon>Pleosporales</taxon>
        <taxon>Diademaceae</taxon>
        <taxon>Clathrospora</taxon>
    </lineage>
</organism>
<dbReference type="AlphaFoldDB" id="A0A6A5SE39"/>
<dbReference type="PANTHER" id="PTHR33886">
    <property type="entry name" value="UNSATURATED RHAMNOGALACTURONAN HYDROLASE (EUROFUNG)"/>
    <property type="match status" value="1"/>
</dbReference>
<name>A0A6A5SE39_9PLEO</name>
<dbReference type="EMBL" id="ML976119">
    <property type="protein sequence ID" value="KAF1937980.1"/>
    <property type="molecule type" value="Genomic_DNA"/>
</dbReference>
<evidence type="ECO:0000256" key="1">
    <source>
        <dbReference type="ARBA" id="ARBA00022801"/>
    </source>
</evidence>
<dbReference type="Gene3D" id="1.50.10.10">
    <property type="match status" value="1"/>
</dbReference>
<dbReference type="GO" id="GO:0016798">
    <property type="term" value="F:hydrolase activity, acting on glycosyl bonds"/>
    <property type="evidence" value="ECO:0007669"/>
    <property type="project" value="UniProtKB-KW"/>
</dbReference>
<dbReference type="InterPro" id="IPR012341">
    <property type="entry name" value="6hp_glycosidase-like_sf"/>
</dbReference>
<gene>
    <name evidence="2" type="ORF">EJ02DRAFT_426132</name>
</gene>
<dbReference type="OrthoDB" id="540611at2759"/>
<dbReference type="GO" id="GO:0005975">
    <property type="term" value="P:carbohydrate metabolic process"/>
    <property type="evidence" value="ECO:0007669"/>
    <property type="project" value="InterPro"/>
</dbReference>
<keyword evidence="1" id="KW-0378">Hydrolase</keyword>